<name>A0AAW7Z445_9ALTE</name>
<proteinExistence type="predicted"/>
<dbReference type="EMBL" id="JAUOQI010000008">
    <property type="protein sequence ID" value="MDO6578193.1"/>
    <property type="molecule type" value="Genomic_DNA"/>
</dbReference>
<evidence type="ECO:0000313" key="2">
    <source>
        <dbReference type="EMBL" id="MDO6578193.1"/>
    </source>
</evidence>
<dbReference type="Proteomes" id="UP001170717">
    <property type="component" value="Unassembled WGS sequence"/>
</dbReference>
<evidence type="ECO:0000313" key="3">
    <source>
        <dbReference type="Proteomes" id="UP001170717"/>
    </source>
</evidence>
<feature type="transmembrane region" description="Helical" evidence="1">
    <location>
        <begin position="7"/>
        <end position="29"/>
    </location>
</feature>
<reference evidence="2" key="1">
    <citation type="submission" date="2023-07" db="EMBL/GenBank/DDBJ databases">
        <title>Genome content predicts the carbon catabolic preferences of heterotrophic bacteria.</title>
        <authorList>
            <person name="Gralka M."/>
        </authorList>
    </citation>
    <scope>NUCLEOTIDE SEQUENCE</scope>
    <source>
        <strain evidence="2">F2M12</strain>
    </source>
</reference>
<evidence type="ECO:0000256" key="1">
    <source>
        <dbReference type="SAM" id="Phobius"/>
    </source>
</evidence>
<keyword evidence="1" id="KW-0812">Transmembrane</keyword>
<keyword evidence="1" id="KW-1133">Transmembrane helix</keyword>
<keyword evidence="1" id="KW-0472">Membrane</keyword>
<accession>A0AAW7Z445</accession>
<dbReference type="AlphaFoldDB" id="A0AAW7Z445"/>
<gene>
    <name evidence="2" type="ORF">Q4527_12360</name>
</gene>
<organism evidence="2 3">
    <name type="scientific">Alteromonas stellipolaris</name>
    <dbReference type="NCBI Taxonomy" id="233316"/>
    <lineage>
        <taxon>Bacteria</taxon>
        <taxon>Pseudomonadati</taxon>
        <taxon>Pseudomonadota</taxon>
        <taxon>Gammaproteobacteria</taxon>
        <taxon>Alteromonadales</taxon>
        <taxon>Alteromonadaceae</taxon>
        <taxon>Alteromonas/Salinimonas group</taxon>
        <taxon>Alteromonas</taxon>
    </lineage>
</organism>
<comment type="caution">
    <text evidence="2">The sequence shown here is derived from an EMBL/GenBank/DDBJ whole genome shotgun (WGS) entry which is preliminary data.</text>
</comment>
<protein>
    <submittedName>
        <fullName evidence="2">GGDEF domain-containing protein</fullName>
    </submittedName>
</protein>
<feature type="non-terminal residue" evidence="2">
    <location>
        <position position="87"/>
    </location>
</feature>
<sequence>MFKSIKAPISIVVTLSMSVMAAAVLWFAVLEHKALYLNLAHSHTVSLANGVVKNVAPAMLLNAQNASSLSSVLILLKEHEHVISARI</sequence>